<dbReference type="Proteomes" id="UP001255185">
    <property type="component" value="Unassembled WGS sequence"/>
</dbReference>
<feature type="domain" description="SbsA Ig-like" evidence="2">
    <location>
        <begin position="32"/>
        <end position="133"/>
    </location>
</feature>
<organism evidence="3 4">
    <name type="scientific">Flavobacterium arsenatis</name>
    <dbReference type="NCBI Taxonomy" id="1484332"/>
    <lineage>
        <taxon>Bacteria</taxon>
        <taxon>Pseudomonadati</taxon>
        <taxon>Bacteroidota</taxon>
        <taxon>Flavobacteriia</taxon>
        <taxon>Flavobacteriales</taxon>
        <taxon>Flavobacteriaceae</taxon>
        <taxon>Flavobacterium</taxon>
    </lineage>
</organism>
<sequence>MLKIPYKYILILLAIFVVGCAKRGNITGGLTDTIPPVLQQSIPKNFSTEFKGNEVRLVFDEYVKLKDVNKQLIVSPPMNTPPNITPTNASKYITIKIKDTLQPDTTYSFNFGQSIQDNNEGNIYPQFKYVFSTGNYIDSLSVSGRISDALEKNVANFVTVMLYEVNEKFTDSIVYKEKPRYVTNTLDSAKTWQIDNIKAGKYMLVAMKDYNNNFIFDTKKDQIGFYKEHITIPSEGTNYNLQLFNEVPVFKGLKPAQASGNRATVGYEGKPDKAKFTLKNGNEVMPTIVTKLPEKDSLQLWFQPVKADSLSLEIENENFKKEFNFKIKNQKKDSLSFNAKPLGTLHFRDKFEITSSIPLTKFDTTKITLRNKDSIIVPYTTQYDAFNQKLKFNFRKEPLEKYTMLLMPGALTDFYEAQNDTLNYKFGTKDLSDYANLTLKLENVKKFPIIVELTDEKGTVLESEYSTDSNTILFNAFQPKKFYIRIIYDDNGNGKWDPGNYLEKRQGEEVLYFPKEIEVKPNWDWEEIFILTPASP</sequence>
<dbReference type="RefSeq" id="WP_310027907.1">
    <property type="nucleotide sequence ID" value="NZ_JAVDVI010000016.1"/>
</dbReference>
<dbReference type="EMBL" id="JAVDVI010000016">
    <property type="protein sequence ID" value="MDR6969146.1"/>
    <property type="molecule type" value="Genomic_DNA"/>
</dbReference>
<protein>
    <submittedName>
        <fullName evidence="3">Uncharacterized protein (DUF2141 family)</fullName>
    </submittedName>
</protein>
<evidence type="ECO:0000313" key="4">
    <source>
        <dbReference type="Proteomes" id="UP001255185"/>
    </source>
</evidence>
<evidence type="ECO:0000313" key="3">
    <source>
        <dbReference type="EMBL" id="MDR6969146.1"/>
    </source>
</evidence>
<keyword evidence="1" id="KW-0732">Signal</keyword>
<accession>A0ABU1TTE1</accession>
<reference evidence="3 4" key="1">
    <citation type="submission" date="2023-07" db="EMBL/GenBank/DDBJ databases">
        <title>Sorghum-associated microbial communities from plants grown in Nebraska, USA.</title>
        <authorList>
            <person name="Schachtman D."/>
        </authorList>
    </citation>
    <scope>NUCLEOTIDE SEQUENCE [LARGE SCALE GENOMIC DNA]</scope>
    <source>
        <strain evidence="3 4">3773</strain>
    </source>
</reference>
<dbReference type="Pfam" id="PF13205">
    <property type="entry name" value="Big_5"/>
    <property type="match status" value="1"/>
</dbReference>
<dbReference type="PROSITE" id="PS51257">
    <property type="entry name" value="PROKAR_LIPOPROTEIN"/>
    <property type="match status" value="1"/>
</dbReference>
<evidence type="ECO:0000256" key="1">
    <source>
        <dbReference type="ARBA" id="ARBA00022729"/>
    </source>
</evidence>
<gene>
    <name evidence="3" type="ORF">J2X31_003173</name>
</gene>
<dbReference type="InterPro" id="IPR032812">
    <property type="entry name" value="SbsA_Ig"/>
</dbReference>
<comment type="caution">
    <text evidence="3">The sequence shown here is derived from an EMBL/GenBank/DDBJ whole genome shotgun (WGS) entry which is preliminary data.</text>
</comment>
<evidence type="ECO:0000259" key="2">
    <source>
        <dbReference type="Pfam" id="PF13205"/>
    </source>
</evidence>
<name>A0ABU1TTE1_9FLAO</name>
<proteinExistence type="predicted"/>
<keyword evidence="4" id="KW-1185">Reference proteome</keyword>